<evidence type="ECO:0000256" key="1">
    <source>
        <dbReference type="SAM" id="MobiDB-lite"/>
    </source>
</evidence>
<gene>
    <name evidence="3" type="ORF">HGRIS_006232</name>
</gene>
<sequence>MPSPFATQEDPSSLWYEQSNYVSTHIAAIGYGVQLAIFAVVMYCTIYREMTTWRRAGWITFNTVLFVMGTINLACSIHFNESAWVSERNYPNGAFAFLTEQQSRPVLTLGNTASIICSFMADGLLLYRVMVLWDFKWYIIILPTLFFIACIILSIMVVIQIALPLSTHLPQLALPVWIVLMIINIVLTAMIATRLLMMRRTIKSLLGDEHSKMYTGVAAIVIESALPFSILSIVLLALFGDQNIAQNLFVPLLVQFECIAPQLIVLRVILGQAASRNILKQQNTNTIPHSIRFAPGTTSIVETGQLRSTNSHPGSSGVTLGMHNQEKSHSDGSLEQREV</sequence>
<name>A0ABR3K088_9AGAR</name>
<feature type="compositionally biased region" description="Polar residues" evidence="1">
    <location>
        <begin position="306"/>
        <end position="318"/>
    </location>
</feature>
<dbReference type="EMBL" id="JASNQZ010000001">
    <property type="protein sequence ID" value="KAL0961269.1"/>
    <property type="molecule type" value="Genomic_DNA"/>
</dbReference>
<comment type="caution">
    <text evidence="3">The sequence shown here is derived from an EMBL/GenBank/DDBJ whole genome shotgun (WGS) entry which is preliminary data.</text>
</comment>
<feature type="transmembrane region" description="Helical" evidence="2">
    <location>
        <begin position="106"/>
        <end position="127"/>
    </location>
</feature>
<evidence type="ECO:0000313" key="3">
    <source>
        <dbReference type="EMBL" id="KAL0961269.1"/>
    </source>
</evidence>
<evidence type="ECO:0000313" key="4">
    <source>
        <dbReference type="Proteomes" id="UP001556367"/>
    </source>
</evidence>
<feature type="region of interest" description="Disordered" evidence="1">
    <location>
        <begin position="306"/>
        <end position="339"/>
    </location>
</feature>
<reference evidence="4" key="1">
    <citation type="submission" date="2024-06" db="EMBL/GenBank/DDBJ databases">
        <title>Multi-omics analyses provide insights into the biosynthesis of the anticancer antibiotic pleurotin in Hohenbuehelia grisea.</title>
        <authorList>
            <person name="Weaver J.A."/>
            <person name="Alberti F."/>
        </authorList>
    </citation>
    <scope>NUCLEOTIDE SEQUENCE [LARGE SCALE GENOMIC DNA]</scope>
    <source>
        <strain evidence="4">T-177</strain>
    </source>
</reference>
<keyword evidence="2" id="KW-0812">Transmembrane</keyword>
<keyword evidence="2" id="KW-1133">Transmembrane helix</keyword>
<feature type="transmembrane region" description="Helical" evidence="2">
    <location>
        <begin position="139"/>
        <end position="162"/>
    </location>
</feature>
<accession>A0ABR3K088</accession>
<feature type="transmembrane region" description="Helical" evidence="2">
    <location>
        <begin position="20"/>
        <end position="46"/>
    </location>
</feature>
<feature type="transmembrane region" description="Helical" evidence="2">
    <location>
        <begin position="58"/>
        <end position="79"/>
    </location>
</feature>
<feature type="transmembrane region" description="Helical" evidence="2">
    <location>
        <begin position="252"/>
        <end position="270"/>
    </location>
</feature>
<feature type="transmembrane region" description="Helical" evidence="2">
    <location>
        <begin position="174"/>
        <end position="196"/>
    </location>
</feature>
<evidence type="ECO:0000256" key="2">
    <source>
        <dbReference type="SAM" id="Phobius"/>
    </source>
</evidence>
<proteinExistence type="predicted"/>
<keyword evidence="4" id="KW-1185">Reference proteome</keyword>
<feature type="transmembrane region" description="Helical" evidence="2">
    <location>
        <begin position="217"/>
        <end position="240"/>
    </location>
</feature>
<feature type="compositionally biased region" description="Basic and acidic residues" evidence="1">
    <location>
        <begin position="324"/>
        <end position="339"/>
    </location>
</feature>
<keyword evidence="2" id="KW-0472">Membrane</keyword>
<organism evidence="3 4">
    <name type="scientific">Hohenbuehelia grisea</name>
    <dbReference type="NCBI Taxonomy" id="104357"/>
    <lineage>
        <taxon>Eukaryota</taxon>
        <taxon>Fungi</taxon>
        <taxon>Dikarya</taxon>
        <taxon>Basidiomycota</taxon>
        <taxon>Agaricomycotina</taxon>
        <taxon>Agaricomycetes</taxon>
        <taxon>Agaricomycetidae</taxon>
        <taxon>Agaricales</taxon>
        <taxon>Pleurotineae</taxon>
        <taxon>Pleurotaceae</taxon>
        <taxon>Hohenbuehelia</taxon>
    </lineage>
</organism>
<protein>
    <submittedName>
        <fullName evidence="3">Uncharacterized protein</fullName>
    </submittedName>
</protein>
<dbReference type="Proteomes" id="UP001556367">
    <property type="component" value="Unassembled WGS sequence"/>
</dbReference>